<dbReference type="EMBL" id="JAFKCW010000001">
    <property type="protein sequence ID" value="MBN7799436.1"/>
    <property type="molecule type" value="Genomic_DNA"/>
</dbReference>
<dbReference type="Proteomes" id="UP000664698">
    <property type="component" value="Unassembled WGS sequence"/>
</dbReference>
<evidence type="ECO:0000259" key="1">
    <source>
        <dbReference type="Pfam" id="PF01266"/>
    </source>
</evidence>
<accession>A0ABS3BJJ7</accession>
<protein>
    <submittedName>
        <fullName evidence="2">FAD-binding oxidoreductase</fullName>
    </submittedName>
</protein>
<feature type="domain" description="FAD dependent oxidoreductase" evidence="1">
    <location>
        <begin position="31"/>
        <end position="375"/>
    </location>
</feature>
<evidence type="ECO:0000313" key="3">
    <source>
        <dbReference type="Proteomes" id="UP000664698"/>
    </source>
</evidence>
<dbReference type="InterPro" id="IPR006076">
    <property type="entry name" value="FAD-dep_OxRdtase"/>
</dbReference>
<dbReference type="InterPro" id="IPR036188">
    <property type="entry name" value="FAD/NAD-bd_sf"/>
</dbReference>
<evidence type="ECO:0000313" key="2">
    <source>
        <dbReference type="EMBL" id="MBN7799436.1"/>
    </source>
</evidence>
<dbReference type="PANTHER" id="PTHR13847">
    <property type="entry name" value="SARCOSINE DEHYDROGENASE-RELATED"/>
    <property type="match status" value="1"/>
</dbReference>
<reference evidence="2 3" key="1">
    <citation type="submission" date="2021-03" db="EMBL/GenBank/DDBJ databases">
        <title>novel species isolated from a fishpond in China.</title>
        <authorList>
            <person name="Lu H."/>
            <person name="Cai Z."/>
        </authorList>
    </citation>
    <scope>NUCLEOTIDE SEQUENCE [LARGE SCALE GENOMIC DNA]</scope>
    <source>
        <strain evidence="2 3">JCM 31546</strain>
    </source>
</reference>
<dbReference type="RefSeq" id="WP_206567430.1">
    <property type="nucleotide sequence ID" value="NZ_JAFKCW010000001.1"/>
</dbReference>
<name>A0ABS3BJJ7_9BACT</name>
<comment type="caution">
    <text evidence="2">The sequence shown here is derived from an EMBL/GenBank/DDBJ whole genome shotgun (WGS) entry which is preliminary data.</text>
</comment>
<gene>
    <name evidence="2" type="ORF">J0A67_01115</name>
</gene>
<dbReference type="SUPFAM" id="SSF51905">
    <property type="entry name" value="FAD/NAD(P)-binding domain"/>
    <property type="match status" value="1"/>
</dbReference>
<organism evidence="2 3">
    <name type="scientific">Algoriphagus aestuariicola</name>
    <dbReference type="NCBI Taxonomy" id="1852016"/>
    <lineage>
        <taxon>Bacteria</taxon>
        <taxon>Pseudomonadati</taxon>
        <taxon>Bacteroidota</taxon>
        <taxon>Cytophagia</taxon>
        <taxon>Cytophagales</taxon>
        <taxon>Cyclobacteriaceae</taxon>
        <taxon>Algoriphagus</taxon>
    </lineage>
</organism>
<dbReference type="Gene3D" id="3.50.50.60">
    <property type="entry name" value="FAD/NAD(P)-binding domain"/>
    <property type="match status" value="1"/>
</dbReference>
<dbReference type="PANTHER" id="PTHR13847:SF201">
    <property type="entry name" value="PUTATIBE OXIDOREDUCTASE"/>
    <property type="match status" value="1"/>
</dbReference>
<proteinExistence type="predicted"/>
<dbReference type="Pfam" id="PF01266">
    <property type="entry name" value="DAO"/>
    <property type="match status" value="1"/>
</dbReference>
<dbReference type="Gene3D" id="3.30.9.10">
    <property type="entry name" value="D-Amino Acid Oxidase, subunit A, domain 2"/>
    <property type="match status" value="1"/>
</dbReference>
<keyword evidence="3" id="KW-1185">Reference proteome</keyword>
<sequence>MRLRTFESFWLVKNGLLYSYPSLRTSAETEILVVGGGITGALISHALVEAGYQVTLIDKRDVAMGSSAATTSMLQYEIDVPLYRLCGMIGEEPAVRCYREGIAAIHSLEKMVVEKGIDCGFLSKQSLFIAKTNKDAEWLKQEYEMRAKHQLGVKWLSSGRVLEKYGLICNGAIWSETAASVDAYKLAHELIHASVQRRMRVYDHTEMASLDTSGPRPRVTLGSGEFIEADKVVCCTGFESTKLVKEKVADLFHTYVSISERGIRLPEGLHDTLVWNTEEPYLYMRTTDDGRLLVGGEDSSFRIPFFQQQIKEFKADKLVEKLKGILPDVDFIEDFTWGGTFGGTKDGLPYIGESPEYENTFFVLGFGGNGITFSVQGMEMVLDWLAGRKHRLADYYRFGR</sequence>